<proteinExistence type="predicted"/>
<dbReference type="AlphaFoldDB" id="A0A395GSY6"/>
<accession>A0A395GSY6</accession>
<keyword evidence="2" id="KW-1185">Reference proteome</keyword>
<organism evidence="1 2">
    <name type="scientific">Aspergillus ibericus CBS 121593</name>
    <dbReference type="NCBI Taxonomy" id="1448316"/>
    <lineage>
        <taxon>Eukaryota</taxon>
        <taxon>Fungi</taxon>
        <taxon>Dikarya</taxon>
        <taxon>Ascomycota</taxon>
        <taxon>Pezizomycotina</taxon>
        <taxon>Eurotiomycetes</taxon>
        <taxon>Eurotiomycetidae</taxon>
        <taxon>Eurotiales</taxon>
        <taxon>Aspergillaceae</taxon>
        <taxon>Aspergillus</taxon>
        <taxon>Aspergillus subgen. Circumdati</taxon>
    </lineage>
</organism>
<dbReference type="RefSeq" id="XP_025573029.1">
    <property type="nucleotide sequence ID" value="XM_025720963.1"/>
</dbReference>
<sequence length="189" mass="21139">MAPREVSFHRELAVLLQRFGLTRSPSVNAINSLPAGRLHILRVLLSSLLRDSPSREYRIANATLLEISDLNDRLLRRLHEANFRALCNAFALPANANPIHLAALDIVSLELFHDSITALQTAANHDRRVLSPAFPAELQRLWEASQNLLDAHDSEIAPPSSRAFFVVAPPLVWALWGEPYLFGLGIRSW</sequence>
<gene>
    <name evidence="1" type="ORF">BO80DRAFT_436617</name>
</gene>
<evidence type="ECO:0000313" key="1">
    <source>
        <dbReference type="EMBL" id="RAK98701.1"/>
    </source>
</evidence>
<reference evidence="1 2" key="1">
    <citation type="submission" date="2018-02" db="EMBL/GenBank/DDBJ databases">
        <title>The genomes of Aspergillus section Nigri reveals drivers in fungal speciation.</title>
        <authorList>
            <consortium name="DOE Joint Genome Institute"/>
            <person name="Vesth T.C."/>
            <person name="Nybo J."/>
            <person name="Theobald S."/>
            <person name="Brandl J."/>
            <person name="Frisvad J.C."/>
            <person name="Nielsen K.F."/>
            <person name="Lyhne E.K."/>
            <person name="Kogle M.E."/>
            <person name="Kuo A."/>
            <person name="Riley R."/>
            <person name="Clum A."/>
            <person name="Nolan M."/>
            <person name="Lipzen A."/>
            <person name="Salamov A."/>
            <person name="Henrissat B."/>
            <person name="Wiebenga A."/>
            <person name="De vries R.P."/>
            <person name="Grigoriev I.V."/>
            <person name="Mortensen U.H."/>
            <person name="Andersen M.R."/>
            <person name="Baker S.E."/>
        </authorList>
    </citation>
    <scope>NUCLEOTIDE SEQUENCE [LARGE SCALE GENOMIC DNA]</scope>
    <source>
        <strain evidence="1 2">CBS 121593</strain>
    </source>
</reference>
<protein>
    <submittedName>
        <fullName evidence="1">Uncharacterized protein</fullName>
    </submittedName>
</protein>
<evidence type="ECO:0000313" key="2">
    <source>
        <dbReference type="Proteomes" id="UP000249402"/>
    </source>
</evidence>
<dbReference type="VEuPathDB" id="FungiDB:BO80DRAFT_436617"/>
<name>A0A395GSY6_9EURO</name>
<dbReference type="GeneID" id="37225828"/>
<dbReference type="Proteomes" id="UP000249402">
    <property type="component" value="Unassembled WGS sequence"/>
</dbReference>
<dbReference type="OrthoDB" id="4509360at2759"/>
<dbReference type="EMBL" id="KZ824451">
    <property type="protein sequence ID" value="RAK98701.1"/>
    <property type="molecule type" value="Genomic_DNA"/>
</dbReference>